<sequence>MEYNGTGIPAPSPEIAKKIGELKNVGNTKFRNRHFNDAITKYTEALTFSNQRPPWDSGQLIAEESSVLLCNRVACFLEVEKYREAYWDTEVVVRLKRNWGKGYFRRGKALIGMGCYKEAVESLELAHVFDPTGQEIKTALESAKKML</sequence>
<dbReference type="SMART" id="SM00028">
    <property type="entry name" value="TPR"/>
    <property type="match status" value="2"/>
</dbReference>
<reference evidence="4" key="1">
    <citation type="submission" date="2017-01" db="EMBL/GenBank/DDBJ databases">
        <authorList>
            <person name="Wang Y."/>
            <person name="White M."/>
            <person name="Kvist S."/>
            <person name="Moncalvo J.-M."/>
        </authorList>
    </citation>
    <scope>NUCLEOTIDE SEQUENCE [LARGE SCALE GENOMIC DNA]</scope>
    <source>
        <strain evidence="4">COL-18-3</strain>
    </source>
</reference>
<accession>A0A1R1PQU2</accession>
<dbReference type="InterPro" id="IPR011990">
    <property type="entry name" value="TPR-like_helical_dom_sf"/>
</dbReference>
<dbReference type="SUPFAM" id="SSF48452">
    <property type="entry name" value="TPR-like"/>
    <property type="match status" value="1"/>
</dbReference>
<dbReference type="Gene3D" id="1.25.40.10">
    <property type="entry name" value="Tetratricopeptide repeat domain"/>
    <property type="match status" value="1"/>
</dbReference>
<keyword evidence="4" id="KW-1185">Reference proteome</keyword>
<gene>
    <name evidence="3" type="ORF">AX774_g3248</name>
</gene>
<proteinExistence type="predicted"/>
<evidence type="ECO:0000256" key="2">
    <source>
        <dbReference type="ARBA" id="ARBA00022803"/>
    </source>
</evidence>
<keyword evidence="1" id="KW-0677">Repeat</keyword>
<organism evidence="3 4">
    <name type="scientific">Zancudomyces culisetae</name>
    <name type="common">Gut fungus</name>
    <name type="synonym">Smittium culisetae</name>
    <dbReference type="NCBI Taxonomy" id="1213189"/>
    <lineage>
        <taxon>Eukaryota</taxon>
        <taxon>Fungi</taxon>
        <taxon>Fungi incertae sedis</taxon>
        <taxon>Zoopagomycota</taxon>
        <taxon>Kickxellomycotina</taxon>
        <taxon>Harpellomycetes</taxon>
        <taxon>Harpellales</taxon>
        <taxon>Legeriomycetaceae</taxon>
        <taxon>Zancudomyces</taxon>
    </lineage>
</organism>
<evidence type="ECO:0000256" key="1">
    <source>
        <dbReference type="ARBA" id="ARBA00022737"/>
    </source>
</evidence>
<evidence type="ECO:0000313" key="4">
    <source>
        <dbReference type="Proteomes" id="UP000188320"/>
    </source>
</evidence>
<dbReference type="GO" id="GO:0051879">
    <property type="term" value="F:Hsp90 protein binding"/>
    <property type="evidence" value="ECO:0007669"/>
    <property type="project" value="TreeGrafter"/>
</dbReference>
<dbReference type="Proteomes" id="UP000188320">
    <property type="component" value="Unassembled WGS sequence"/>
</dbReference>
<evidence type="ECO:0000313" key="3">
    <source>
        <dbReference type="EMBL" id="OMH83242.1"/>
    </source>
</evidence>
<comment type="caution">
    <text evidence="3">The sequence shown here is derived from an EMBL/GenBank/DDBJ whole genome shotgun (WGS) entry which is preliminary data.</text>
</comment>
<dbReference type="OrthoDB" id="433738at2759"/>
<keyword evidence="2" id="KW-0802">TPR repeat</keyword>
<dbReference type="PANTHER" id="PTHR22904:SF523">
    <property type="entry name" value="STRESS-INDUCED-PHOSPHOPROTEIN 1"/>
    <property type="match status" value="1"/>
</dbReference>
<dbReference type="InterPro" id="IPR019734">
    <property type="entry name" value="TPR_rpt"/>
</dbReference>
<dbReference type="EMBL" id="LSSK01000468">
    <property type="protein sequence ID" value="OMH83242.1"/>
    <property type="molecule type" value="Genomic_DNA"/>
</dbReference>
<protein>
    <submittedName>
        <fullName evidence="3">Translocation protein sec72</fullName>
    </submittedName>
</protein>
<dbReference type="PANTHER" id="PTHR22904">
    <property type="entry name" value="TPR REPEAT CONTAINING PROTEIN"/>
    <property type="match status" value="1"/>
</dbReference>
<dbReference type="AlphaFoldDB" id="A0A1R1PQU2"/>
<name>A0A1R1PQU2_ZANCU</name>